<proteinExistence type="predicted"/>
<keyword evidence="2" id="KW-1185">Reference proteome</keyword>
<dbReference type="EMBL" id="BAAAFA010000010">
    <property type="protein sequence ID" value="GAA0821382.1"/>
    <property type="molecule type" value="Genomic_DNA"/>
</dbReference>
<protein>
    <submittedName>
        <fullName evidence="1">Uncharacterized protein</fullName>
    </submittedName>
</protein>
<name>A0ABN1LA88_9GAMM</name>
<evidence type="ECO:0000313" key="2">
    <source>
        <dbReference type="Proteomes" id="UP001500021"/>
    </source>
</evidence>
<reference evidence="1 2" key="1">
    <citation type="journal article" date="2019" name="Int. J. Syst. Evol. Microbiol.">
        <title>The Global Catalogue of Microorganisms (GCM) 10K type strain sequencing project: providing services to taxonomists for standard genome sequencing and annotation.</title>
        <authorList>
            <consortium name="The Broad Institute Genomics Platform"/>
            <consortium name="The Broad Institute Genome Sequencing Center for Infectious Disease"/>
            <person name="Wu L."/>
            <person name="Ma J."/>
        </authorList>
    </citation>
    <scope>NUCLEOTIDE SEQUENCE [LARGE SCALE GENOMIC DNA]</scope>
    <source>
        <strain evidence="1 2">JCM 15608</strain>
    </source>
</reference>
<comment type="caution">
    <text evidence="1">The sequence shown here is derived from an EMBL/GenBank/DDBJ whole genome shotgun (WGS) entry which is preliminary data.</text>
</comment>
<gene>
    <name evidence="1" type="ORF">GCM10009111_28270</name>
</gene>
<sequence>MRVNVSDGSDGSEEDWVIDYNTLEELEGKLVTTINVFSTERYHIFAP</sequence>
<accession>A0ABN1LA88</accession>
<evidence type="ECO:0000313" key="1">
    <source>
        <dbReference type="EMBL" id="GAA0821382.1"/>
    </source>
</evidence>
<organism evidence="1 2">
    <name type="scientific">Colwellia asteriadis</name>
    <dbReference type="NCBI Taxonomy" id="517723"/>
    <lineage>
        <taxon>Bacteria</taxon>
        <taxon>Pseudomonadati</taxon>
        <taxon>Pseudomonadota</taxon>
        <taxon>Gammaproteobacteria</taxon>
        <taxon>Alteromonadales</taxon>
        <taxon>Colwelliaceae</taxon>
        <taxon>Colwellia</taxon>
    </lineage>
</organism>
<dbReference type="Proteomes" id="UP001500021">
    <property type="component" value="Unassembled WGS sequence"/>
</dbReference>